<proteinExistence type="predicted"/>
<comment type="caution">
    <text evidence="1">The sequence shown here is derived from an EMBL/GenBank/DDBJ whole genome shotgun (WGS) entry which is preliminary data.</text>
</comment>
<gene>
    <name evidence="1" type="ORF">Pa4123_26510</name>
</gene>
<dbReference type="EMBL" id="BSDI01000010">
    <property type="protein sequence ID" value="GLH97376.1"/>
    <property type="molecule type" value="Genomic_DNA"/>
</dbReference>
<evidence type="ECO:0000313" key="2">
    <source>
        <dbReference type="Proteomes" id="UP001144280"/>
    </source>
</evidence>
<accession>A0ABQ5QRX0</accession>
<keyword evidence="2" id="KW-1185">Reference proteome</keyword>
<name>A0ABQ5QRX0_9ACTN</name>
<sequence length="58" mass="6546">MTKGRGCEGKQAQPTRKAALAQITSLVRRRGALRSRYQVYQCRHCGAWHIGHGPRGKR</sequence>
<reference evidence="1" key="1">
    <citation type="submission" date="2022-12" db="EMBL/GenBank/DDBJ databases">
        <title>New Phytohabitans aurantiacus sp. RD004123 nov., an actinomycete isolated from soil.</title>
        <authorList>
            <person name="Triningsih D.W."/>
            <person name="Harunari E."/>
            <person name="Igarashi Y."/>
        </authorList>
    </citation>
    <scope>NUCLEOTIDE SEQUENCE</scope>
    <source>
        <strain evidence="1">RD004123</strain>
    </source>
</reference>
<dbReference type="RefSeq" id="WP_281895203.1">
    <property type="nucleotide sequence ID" value="NZ_BSDI01000010.1"/>
</dbReference>
<organism evidence="1 2">
    <name type="scientific">Phytohabitans aurantiacus</name>
    <dbReference type="NCBI Taxonomy" id="3016789"/>
    <lineage>
        <taxon>Bacteria</taxon>
        <taxon>Bacillati</taxon>
        <taxon>Actinomycetota</taxon>
        <taxon>Actinomycetes</taxon>
        <taxon>Micromonosporales</taxon>
        <taxon>Micromonosporaceae</taxon>
    </lineage>
</organism>
<evidence type="ECO:0000313" key="1">
    <source>
        <dbReference type="EMBL" id="GLH97376.1"/>
    </source>
</evidence>
<dbReference type="Proteomes" id="UP001144280">
    <property type="component" value="Unassembled WGS sequence"/>
</dbReference>
<protein>
    <submittedName>
        <fullName evidence="1">Uncharacterized protein</fullName>
    </submittedName>
</protein>